<dbReference type="RefSeq" id="WP_252084016.1">
    <property type="nucleotide sequence ID" value="NZ_CP092418.1"/>
</dbReference>
<dbReference type="Proteomes" id="UP001055658">
    <property type="component" value="Chromosome"/>
</dbReference>
<dbReference type="PANTHER" id="PTHR42953">
    <property type="entry name" value="HIGH-AFFINITY ZINC UPTAKE SYSTEM PROTEIN ZNUA-RELATED"/>
    <property type="match status" value="1"/>
</dbReference>
<comment type="similarity">
    <text evidence="1">Belongs to the bacterial solute-binding protein 9 family.</text>
</comment>
<dbReference type="SUPFAM" id="SSF53807">
    <property type="entry name" value="Helical backbone' metal receptor"/>
    <property type="match status" value="1"/>
</dbReference>
<name>A0ABY4VBU8_9GAMM</name>
<dbReference type="InterPro" id="IPR050492">
    <property type="entry name" value="Bact_metal-bind_prot9"/>
</dbReference>
<dbReference type="Gene3D" id="3.40.50.1980">
    <property type="entry name" value="Nitrogenase molybdenum iron protein domain"/>
    <property type="match status" value="1"/>
</dbReference>
<gene>
    <name evidence="6" type="ORF">MJO52_00290</name>
</gene>
<dbReference type="InterPro" id="IPR006127">
    <property type="entry name" value="ZnuA-like"/>
</dbReference>
<evidence type="ECO:0000313" key="6">
    <source>
        <dbReference type="EMBL" id="USD21612.1"/>
    </source>
</evidence>
<keyword evidence="3" id="KW-0813">Transport</keyword>
<sequence>MSLMSPSSRVFYFSALMLFCLSLLACGKSQPIERTELVVSVRPLALIAREIAGDNLPVKILIQGADPHHYAPSVAERARLERALLMIWLGPQMEGLLAGQVNSLPEERQLQLLGATEFEYQGANAADPHLWLRPRNAALAGALIAERLAQLQPQQAELYRSRARDFSQSMASLQKVLDRALWAYRDVPIVVTHDAYGHFFGSAGVNTRALSNGSGGGRGARAMLGLSGMGRGCLFGEVPENTRDRQVAEHLGLEYVALDPLGEQLGPDASYRDLIESLLVQARSCLSEIPDSGVDEAEE</sequence>
<keyword evidence="4" id="KW-0732">Signal</keyword>
<keyword evidence="5" id="KW-0862">Zinc</keyword>
<keyword evidence="5" id="KW-0864">Zinc transport</keyword>
<dbReference type="Pfam" id="PF01297">
    <property type="entry name" value="ZnuA"/>
    <property type="match status" value="1"/>
</dbReference>
<dbReference type="PANTHER" id="PTHR42953:SF3">
    <property type="entry name" value="HIGH-AFFINITY ZINC UPTAKE SYSTEM PROTEIN ZNUA"/>
    <property type="match status" value="1"/>
</dbReference>
<proteinExistence type="inferred from homology"/>
<dbReference type="EMBL" id="CP092418">
    <property type="protein sequence ID" value="USD21612.1"/>
    <property type="molecule type" value="Genomic_DNA"/>
</dbReference>
<evidence type="ECO:0000313" key="7">
    <source>
        <dbReference type="Proteomes" id="UP001055658"/>
    </source>
</evidence>
<evidence type="ECO:0000256" key="2">
    <source>
        <dbReference type="ARBA" id="ARBA00015915"/>
    </source>
</evidence>
<evidence type="ECO:0000256" key="3">
    <source>
        <dbReference type="ARBA" id="ARBA00022448"/>
    </source>
</evidence>
<evidence type="ECO:0000256" key="5">
    <source>
        <dbReference type="ARBA" id="ARBA00022906"/>
    </source>
</evidence>
<accession>A0ABY4VBU8</accession>
<organism evidence="6 7">
    <name type="scientific">Microbulbifer variabilis</name>
    <dbReference type="NCBI Taxonomy" id="266805"/>
    <lineage>
        <taxon>Bacteria</taxon>
        <taxon>Pseudomonadati</taxon>
        <taxon>Pseudomonadota</taxon>
        <taxon>Gammaproteobacteria</taxon>
        <taxon>Cellvibrionales</taxon>
        <taxon>Microbulbiferaceae</taxon>
        <taxon>Microbulbifer</taxon>
    </lineage>
</organism>
<evidence type="ECO:0000256" key="1">
    <source>
        <dbReference type="ARBA" id="ARBA00011028"/>
    </source>
</evidence>
<keyword evidence="7" id="KW-1185">Reference proteome</keyword>
<protein>
    <recommendedName>
        <fullName evidence="2">High-affinity zinc uptake system protein ZnuA</fullName>
    </recommendedName>
</protein>
<reference evidence="6" key="1">
    <citation type="submission" date="2022-02" db="EMBL/GenBank/DDBJ databases">
        <title>Coral-associated bacteria.</title>
        <authorList>
            <person name="Tang K."/>
            <person name="Wang X."/>
        </authorList>
    </citation>
    <scope>NUCLEOTIDE SEQUENCE</scope>
    <source>
        <strain evidence="6">SCSIO 43006</strain>
    </source>
</reference>
<keyword evidence="5" id="KW-0406">Ion transport</keyword>
<evidence type="ECO:0000256" key="4">
    <source>
        <dbReference type="ARBA" id="ARBA00022729"/>
    </source>
</evidence>